<reference evidence="2" key="1">
    <citation type="journal article" date="2019" name="Int. J. Syst. Evol. Microbiol.">
        <title>The Global Catalogue of Microorganisms (GCM) 10K type strain sequencing project: providing services to taxonomists for standard genome sequencing and annotation.</title>
        <authorList>
            <consortium name="The Broad Institute Genomics Platform"/>
            <consortium name="The Broad Institute Genome Sequencing Center for Infectious Disease"/>
            <person name="Wu L."/>
            <person name="Ma J."/>
        </authorList>
    </citation>
    <scope>NUCLEOTIDE SEQUENCE [LARGE SCALE GENOMIC DNA]</scope>
    <source>
        <strain evidence="2">JCM 18127</strain>
    </source>
</reference>
<protein>
    <recommendedName>
        <fullName evidence="3">DUF3558 domain-containing protein</fullName>
    </recommendedName>
</protein>
<evidence type="ECO:0000313" key="1">
    <source>
        <dbReference type="EMBL" id="GAA4687709.1"/>
    </source>
</evidence>
<proteinExistence type="predicted"/>
<keyword evidence="2" id="KW-1185">Reference proteome</keyword>
<sequence length="213" mass="22769">MRGRIHDERGALRRRTLVVVPLLLGGVAVAGAYGARMMLSEDRSTGAGVVCWNGVAERTAADCSPLAGRAGLAWVFPSFDPDRLDCTDDLATGDGANLRPTSWTCNAQVGDNAVRITYYRMSDPQQAAAYQERRFGEPGGRTAVGSPVGPGEAPQQVWRGRVRGEFLVVAARTDVPFAVEVAAELPRARDRAVGTVRMRTGELRLRSTEAAGG</sequence>
<dbReference type="EMBL" id="BAABIM010000002">
    <property type="protein sequence ID" value="GAA4687709.1"/>
    <property type="molecule type" value="Genomic_DNA"/>
</dbReference>
<dbReference type="Proteomes" id="UP001500621">
    <property type="component" value="Unassembled WGS sequence"/>
</dbReference>
<evidence type="ECO:0000313" key="2">
    <source>
        <dbReference type="Proteomes" id="UP001500621"/>
    </source>
</evidence>
<comment type="caution">
    <text evidence="1">The sequence shown here is derived from an EMBL/GenBank/DDBJ whole genome shotgun (WGS) entry which is preliminary data.</text>
</comment>
<dbReference type="RefSeq" id="WP_345266645.1">
    <property type="nucleotide sequence ID" value="NZ_BAABIM010000002.1"/>
</dbReference>
<accession>A0ABP8WDX5</accession>
<gene>
    <name evidence="1" type="ORF">GCM10023226_27000</name>
</gene>
<evidence type="ECO:0008006" key="3">
    <source>
        <dbReference type="Google" id="ProtNLM"/>
    </source>
</evidence>
<name>A0ABP8WDX5_9ACTN</name>
<organism evidence="1 2">
    <name type="scientific">Nocardioides nanhaiensis</name>
    <dbReference type="NCBI Taxonomy" id="1476871"/>
    <lineage>
        <taxon>Bacteria</taxon>
        <taxon>Bacillati</taxon>
        <taxon>Actinomycetota</taxon>
        <taxon>Actinomycetes</taxon>
        <taxon>Propionibacteriales</taxon>
        <taxon>Nocardioidaceae</taxon>
        <taxon>Nocardioides</taxon>
    </lineage>
</organism>